<sequence length="1128" mass="126285">MKIKTRILSMLAALAVLFGITPTMGFAAANPNEDYAEINFEHQENRTNIARITADYPEYVEKDGKLALQRTSGTDALYLSIKLNDCFTNEEGQPVIISVEYYDEGLGSFSIAYSGTNNIYGNGRHSVAKDIVRQEDTKQWKTHDFYIEDITFDHSYYSGDDFRIGLWTDEMGHSAGNVYIHSVKVQKVPPKSVLWGEMVSEYQGNIFGPGEDKIISVDLENRNGSELKGTVDYTVKNFYGTELIKASQDVTAAGADTTTVTFDLNEIDQFGVYTITAEYNLTGIVDGEEQTVTMSQEGEFSYANKVPDGLRNERMNAQTHGLWFGTVAAATAADWLGMGSVRDEIRWRYVEQEKGKLSIPEDNQEYVNALRGKNVNFLLELAFGNWLYDGGTASEQAVPPETEEQLDGWERYCGFVAESYKDYLKEFEVWNEYNINGFNKTGASPENYVEMTKRARRAVLEHIPDATIVGGGLAQADITYLRRILEAGVYDYVDAFSCHPYDWSGRFRNQTFVDDMREFRSAIDEYGGNKPIYLTELGLTDATMDTAGVSTEEKAAGIIQIYSLMLGENLADKWWWYDLIKSSIDETARESNWGLIKNRANETPYAATPAFVVMANMNYELTGATPNGSILYEDDTECRAYRFKTRDNKDIVTAWSALEPKNVSFNLGCDQVDVYDMYGNHIETIHGDNGIYTFTLTKEPIYIKGNMGAFEKAGNVISVEYPSYGAMAGREITIPFTDSLGRDLEIAADLSVGGFELVENNGIINGSGSVRLKSTGADGEYNVRFVLYDGETAVGTLLSKITVGKPVEIEIADFEQASAIDDSHWKSVIKIKNTTNFDTISGVCEPAEGEDPGAGVYAVKFFDLKPGEEQTLYMNLPPMEKKRNVDIEYKVTLDNEKEYYVKGTTNFQTASYAYNKPTIDGTVNLSEWTGAWVTADQPENAYSLVNGTTWGGKEDVSFDLNTMWDEENLYMAFIVEDNVFCNNEPIETMWAGDCVQFGIEDIIGTGKYIVDNVDRITTFVEMAFALLPSGPAIYRYSVIDPAIPVGPVDMSKCKLAVTRDENLTFYEIEIPWAEIFGEGYTVDPNRVYMFSTVVNDNDGSGRWGYIEYNSGIAKYKDAKLFGKLRFTK</sequence>
<protein>
    <recommendedName>
        <fullName evidence="2">Carbohydrate-binding domain-containing protein</fullName>
    </recommendedName>
</protein>
<organism evidence="3 4">
    <name type="scientific">Candidatus Avimonoglobus intestinipullorum</name>
    <dbReference type="NCBI Taxonomy" id="2840699"/>
    <lineage>
        <taxon>Bacteria</taxon>
        <taxon>Bacillati</taxon>
        <taxon>Bacillota</taxon>
        <taxon>Clostridia</taxon>
        <taxon>Eubacteriales</taxon>
        <taxon>Candidatus Avimonoglobus</taxon>
    </lineage>
</organism>
<feature type="domain" description="Carbohydrate-binding" evidence="2">
    <location>
        <begin position="919"/>
        <end position="1126"/>
    </location>
</feature>
<dbReference type="PANTHER" id="PTHR12631:SF10">
    <property type="entry name" value="BETA-XYLOSIDASE-LIKE PROTEIN-RELATED"/>
    <property type="match status" value="1"/>
</dbReference>
<dbReference type="GO" id="GO:0016052">
    <property type="term" value="P:carbohydrate catabolic process"/>
    <property type="evidence" value="ECO:0007669"/>
    <property type="project" value="InterPro"/>
</dbReference>
<name>A0A9D1LU64_9FIRM</name>
<evidence type="ECO:0000259" key="2">
    <source>
        <dbReference type="Pfam" id="PF06452"/>
    </source>
</evidence>
<accession>A0A9D1LU64</accession>
<dbReference type="InterPro" id="IPR017853">
    <property type="entry name" value="GH"/>
</dbReference>
<proteinExistence type="predicted"/>
<dbReference type="GO" id="GO:0004553">
    <property type="term" value="F:hydrolase activity, hydrolyzing O-glycosyl compounds"/>
    <property type="evidence" value="ECO:0007669"/>
    <property type="project" value="InterPro"/>
</dbReference>
<dbReference type="GO" id="GO:0030246">
    <property type="term" value="F:carbohydrate binding"/>
    <property type="evidence" value="ECO:0007669"/>
    <property type="project" value="InterPro"/>
</dbReference>
<dbReference type="Gene3D" id="2.60.40.10">
    <property type="entry name" value="Immunoglobulins"/>
    <property type="match status" value="1"/>
</dbReference>
<dbReference type="Pfam" id="PF06452">
    <property type="entry name" value="CBM9_1"/>
    <property type="match status" value="1"/>
</dbReference>
<evidence type="ECO:0000313" key="3">
    <source>
        <dbReference type="EMBL" id="HIU47972.1"/>
    </source>
</evidence>
<dbReference type="PANTHER" id="PTHR12631">
    <property type="entry name" value="ALPHA-L-IDURONIDASE"/>
    <property type="match status" value="1"/>
</dbReference>
<dbReference type="InterPro" id="IPR013783">
    <property type="entry name" value="Ig-like_fold"/>
</dbReference>
<dbReference type="InterPro" id="IPR010502">
    <property type="entry name" value="Carb-bd_dom_fam9"/>
</dbReference>
<dbReference type="AlphaFoldDB" id="A0A9D1LU64"/>
<reference evidence="3" key="2">
    <citation type="journal article" date="2021" name="PeerJ">
        <title>Extensive microbial diversity within the chicken gut microbiome revealed by metagenomics and culture.</title>
        <authorList>
            <person name="Gilroy R."/>
            <person name="Ravi A."/>
            <person name="Getino M."/>
            <person name="Pursley I."/>
            <person name="Horton D.L."/>
            <person name="Alikhan N.F."/>
            <person name="Baker D."/>
            <person name="Gharbi K."/>
            <person name="Hall N."/>
            <person name="Watson M."/>
            <person name="Adriaenssens E.M."/>
            <person name="Foster-Nyarko E."/>
            <person name="Jarju S."/>
            <person name="Secka A."/>
            <person name="Antonio M."/>
            <person name="Oren A."/>
            <person name="Chaudhuri R.R."/>
            <person name="La Ragione R."/>
            <person name="Hildebrand F."/>
            <person name="Pallen M.J."/>
        </authorList>
    </citation>
    <scope>NUCLEOTIDE SEQUENCE</scope>
    <source>
        <strain evidence="3">ChiSjej4B22-9803</strain>
    </source>
</reference>
<feature type="chain" id="PRO_5038615278" description="Carbohydrate-binding domain-containing protein" evidence="1">
    <location>
        <begin position="28"/>
        <end position="1128"/>
    </location>
</feature>
<reference evidence="3" key="1">
    <citation type="submission" date="2020-10" db="EMBL/GenBank/DDBJ databases">
        <authorList>
            <person name="Gilroy R."/>
        </authorList>
    </citation>
    <scope>NUCLEOTIDE SEQUENCE</scope>
    <source>
        <strain evidence="3">ChiSjej4B22-9803</strain>
    </source>
</reference>
<dbReference type="Proteomes" id="UP000824111">
    <property type="component" value="Unassembled WGS sequence"/>
</dbReference>
<evidence type="ECO:0000313" key="4">
    <source>
        <dbReference type="Proteomes" id="UP000824111"/>
    </source>
</evidence>
<dbReference type="Gene3D" id="3.20.20.80">
    <property type="entry name" value="Glycosidases"/>
    <property type="match status" value="1"/>
</dbReference>
<dbReference type="Gene3D" id="2.60.40.1190">
    <property type="match status" value="1"/>
</dbReference>
<gene>
    <name evidence="3" type="ORF">IAB04_01260</name>
</gene>
<dbReference type="InterPro" id="IPR051923">
    <property type="entry name" value="Glycosyl_Hydrolase_39"/>
</dbReference>
<dbReference type="SUPFAM" id="SSF49344">
    <property type="entry name" value="CBD9-like"/>
    <property type="match status" value="1"/>
</dbReference>
<evidence type="ECO:0000256" key="1">
    <source>
        <dbReference type="SAM" id="SignalP"/>
    </source>
</evidence>
<keyword evidence="1" id="KW-0732">Signal</keyword>
<dbReference type="EMBL" id="DVND01000029">
    <property type="protein sequence ID" value="HIU47972.1"/>
    <property type="molecule type" value="Genomic_DNA"/>
</dbReference>
<dbReference type="SUPFAM" id="SSF51445">
    <property type="entry name" value="(Trans)glycosidases"/>
    <property type="match status" value="1"/>
</dbReference>
<comment type="caution">
    <text evidence="3">The sequence shown here is derived from an EMBL/GenBank/DDBJ whole genome shotgun (WGS) entry which is preliminary data.</text>
</comment>
<feature type="signal peptide" evidence="1">
    <location>
        <begin position="1"/>
        <end position="27"/>
    </location>
</feature>